<dbReference type="InterPro" id="IPR040007">
    <property type="entry name" value="Tho2"/>
</dbReference>
<evidence type="ECO:0000259" key="7">
    <source>
        <dbReference type="Pfam" id="PF11262"/>
    </source>
</evidence>
<protein>
    <recommendedName>
        <fullName evidence="3">THO complex subunit 2</fullName>
    </recommendedName>
</protein>
<evidence type="ECO:0000256" key="1">
    <source>
        <dbReference type="ARBA" id="ARBA00004123"/>
    </source>
</evidence>
<feature type="compositionally biased region" description="Polar residues" evidence="6">
    <location>
        <begin position="1989"/>
        <end position="1999"/>
    </location>
</feature>
<evidence type="ECO:0000259" key="9">
    <source>
        <dbReference type="Pfam" id="PF16134"/>
    </source>
</evidence>
<evidence type="ECO:0000313" key="11">
    <source>
        <dbReference type="Proteomes" id="UP000077115"/>
    </source>
</evidence>
<feature type="compositionally biased region" description="Basic and acidic residues" evidence="6">
    <location>
        <begin position="2096"/>
        <end position="2107"/>
    </location>
</feature>
<dbReference type="InterPro" id="IPR032302">
    <property type="entry name" value="THOC2_N"/>
</dbReference>
<feature type="compositionally biased region" description="Basic and acidic residues" evidence="6">
    <location>
        <begin position="1755"/>
        <end position="1877"/>
    </location>
</feature>
<evidence type="ECO:0000259" key="8">
    <source>
        <dbReference type="Pfam" id="PF11732"/>
    </source>
</evidence>
<dbReference type="GO" id="GO:0000445">
    <property type="term" value="C:THO complex part of transcription export complex"/>
    <property type="evidence" value="ECO:0007669"/>
    <property type="project" value="TreeGrafter"/>
</dbReference>
<dbReference type="Pfam" id="PF16134">
    <property type="entry name" value="THOC2_N"/>
    <property type="match status" value="1"/>
</dbReference>
<dbReference type="GO" id="GO:0006406">
    <property type="term" value="P:mRNA export from nucleus"/>
    <property type="evidence" value="ECO:0007669"/>
    <property type="project" value="InterPro"/>
</dbReference>
<dbReference type="GO" id="GO:0006397">
    <property type="term" value="P:mRNA processing"/>
    <property type="evidence" value="ECO:0007669"/>
    <property type="project" value="InterPro"/>
</dbReference>
<evidence type="ECO:0000313" key="10">
    <source>
        <dbReference type="EMBL" id="OAJ36076.1"/>
    </source>
</evidence>
<feature type="compositionally biased region" description="Low complexity" evidence="6">
    <location>
        <begin position="1399"/>
        <end position="1409"/>
    </location>
</feature>
<feature type="compositionally biased region" description="Polar residues" evidence="6">
    <location>
        <begin position="1604"/>
        <end position="1624"/>
    </location>
</feature>
<feature type="domain" description="THO complex subunit 2 N-terminal" evidence="9">
    <location>
        <begin position="12"/>
        <end position="708"/>
    </location>
</feature>
<keyword evidence="5" id="KW-0175">Coiled coil</keyword>
<feature type="compositionally biased region" description="Basic and acidic residues" evidence="6">
    <location>
        <begin position="1625"/>
        <end position="1666"/>
    </location>
</feature>
<feature type="compositionally biased region" description="Basic and acidic residues" evidence="6">
    <location>
        <begin position="1567"/>
        <end position="1583"/>
    </location>
</feature>
<evidence type="ECO:0000256" key="3">
    <source>
        <dbReference type="ARBA" id="ARBA00019596"/>
    </source>
</evidence>
<feature type="compositionally biased region" description="Polar residues" evidence="6">
    <location>
        <begin position="1962"/>
        <end position="1977"/>
    </location>
</feature>
<feature type="compositionally biased region" description="Basic and acidic residues" evidence="6">
    <location>
        <begin position="1916"/>
        <end position="1925"/>
    </location>
</feature>
<feature type="compositionally biased region" description="Polar residues" evidence="6">
    <location>
        <begin position="1931"/>
        <end position="1947"/>
    </location>
</feature>
<dbReference type="EMBL" id="DS022300">
    <property type="protein sequence ID" value="OAJ36076.1"/>
    <property type="molecule type" value="Genomic_DNA"/>
</dbReference>
<gene>
    <name evidence="10" type="ORF">BDEG_20289</name>
</gene>
<dbReference type="PANTHER" id="PTHR21597">
    <property type="entry name" value="THO2 PROTEIN"/>
    <property type="match status" value="1"/>
</dbReference>
<feature type="compositionally biased region" description="Basic and acidic residues" evidence="6">
    <location>
        <begin position="1590"/>
        <end position="1603"/>
    </location>
</feature>
<dbReference type="GO" id="GO:0003729">
    <property type="term" value="F:mRNA binding"/>
    <property type="evidence" value="ECO:0007669"/>
    <property type="project" value="TreeGrafter"/>
</dbReference>
<feature type="region of interest" description="Disordered" evidence="6">
    <location>
        <begin position="2077"/>
        <end position="2150"/>
    </location>
</feature>
<dbReference type="Pfam" id="PF11732">
    <property type="entry name" value="Thoc2"/>
    <property type="match status" value="1"/>
</dbReference>
<feature type="compositionally biased region" description="Polar residues" evidence="6">
    <location>
        <begin position="2079"/>
        <end position="2094"/>
    </location>
</feature>
<feature type="domain" description="THO complex subunitTHOC2 C-terminal" evidence="7">
    <location>
        <begin position="1069"/>
        <end position="1375"/>
    </location>
</feature>
<evidence type="ECO:0000256" key="2">
    <source>
        <dbReference type="ARBA" id="ARBA00007857"/>
    </source>
</evidence>
<feature type="compositionally biased region" description="Polar residues" evidence="6">
    <location>
        <begin position="1717"/>
        <end position="1726"/>
    </location>
</feature>
<feature type="domain" description="THO complex subunitTHOC2 N-terminal" evidence="8">
    <location>
        <begin position="710"/>
        <end position="785"/>
    </location>
</feature>
<name>A0A177W8I2_BATDL</name>
<dbReference type="Proteomes" id="UP000077115">
    <property type="component" value="Unassembled WGS sequence"/>
</dbReference>
<feature type="region of interest" description="Disordered" evidence="6">
    <location>
        <begin position="1490"/>
        <end position="1977"/>
    </location>
</feature>
<accession>A0A177W8I2</accession>
<feature type="compositionally biased region" description="Basic and acidic residues" evidence="6">
    <location>
        <begin position="1503"/>
        <end position="1515"/>
    </location>
</feature>
<feature type="compositionally biased region" description="Basic and acidic residues" evidence="6">
    <location>
        <begin position="1885"/>
        <end position="1901"/>
    </location>
</feature>
<dbReference type="VEuPathDB" id="FungiDB:BDEG_20289"/>
<dbReference type="InterPro" id="IPR021726">
    <property type="entry name" value="THO_THOC2_N"/>
</dbReference>
<organism evidence="10 11">
    <name type="scientific">Batrachochytrium dendrobatidis (strain JEL423)</name>
    <dbReference type="NCBI Taxonomy" id="403673"/>
    <lineage>
        <taxon>Eukaryota</taxon>
        <taxon>Fungi</taxon>
        <taxon>Fungi incertae sedis</taxon>
        <taxon>Chytridiomycota</taxon>
        <taxon>Chytridiomycota incertae sedis</taxon>
        <taxon>Chytridiomycetes</taxon>
        <taxon>Rhizophydiales</taxon>
        <taxon>Rhizophydiales incertae sedis</taxon>
        <taxon>Batrachochytrium</taxon>
    </lineage>
</organism>
<reference evidence="10 11" key="1">
    <citation type="submission" date="2006-10" db="EMBL/GenBank/DDBJ databases">
        <title>The Genome Sequence of Batrachochytrium dendrobatidis JEL423.</title>
        <authorList>
            <consortium name="The Broad Institute Genome Sequencing Platform"/>
            <person name="Birren B."/>
            <person name="Lander E."/>
            <person name="Galagan J."/>
            <person name="Cuomo C."/>
            <person name="Devon K."/>
            <person name="Jaffe D."/>
            <person name="Butler J."/>
            <person name="Alvarez P."/>
            <person name="Gnerre S."/>
            <person name="Grabherr M."/>
            <person name="Kleber M."/>
            <person name="Mauceli E."/>
            <person name="Brockman W."/>
            <person name="Young S."/>
            <person name="LaButti K."/>
            <person name="Sykes S."/>
            <person name="DeCaprio D."/>
            <person name="Crawford M."/>
            <person name="Koehrsen M."/>
            <person name="Engels R."/>
            <person name="Montgomery P."/>
            <person name="Pearson M."/>
            <person name="Howarth C."/>
            <person name="Larson L."/>
            <person name="White J."/>
            <person name="O'Leary S."/>
            <person name="Kodira C."/>
            <person name="Zeng Q."/>
            <person name="Yandava C."/>
            <person name="Alvarado L."/>
            <person name="Longcore J."/>
            <person name="James T."/>
        </authorList>
    </citation>
    <scope>NUCLEOTIDE SEQUENCE [LARGE SCALE GENOMIC DNA]</scope>
    <source>
        <strain evidence="10 11">JEL423</strain>
    </source>
</reference>
<feature type="compositionally biased region" description="Polar residues" evidence="6">
    <location>
        <begin position="1492"/>
        <end position="1501"/>
    </location>
</feature>
<dbReference type="PANTHER" id="PTHR21597:SF0">
    <property type="entry name" value="THO COMPLEX SUBUNIT 2"/>
    <property type="match status" value="1"/>
</dbReference>
<feature type="compositionally biased region" description="Polar residues" evidence="6">
    <location>
        <begin position="2031"/>
        <end position="2043"/>
    </location>
</feature>
<feature type="compositionally biased region" description="Polar residues" evidence="6">
    <location>
        <begin position="1540"/>
        <end position="1552"/>
    </location>
</feature>
<feature type="compositionally biased region" description="Basic and acidic residues" evidence="6">
    <location>
        <begin position="1688"/>
        <end position="1716"/>
    </location>
</feature>
<feature type="compositionally biased region" description="Polar residues" evidence="6">
    <location>
        <begin position="1667"/>
        <end position="1686"/>
    </location>
</feature>
<evidence type="ECO:0000256" key="6">
    <source>
        <dbReference type="SAM" id="MobiDB-lite"/>
    </source>
</evidence>
<comment type="similarity">
    <text evidence="2">Belongs to the THOC2 family.</text>
</comment>
<feature type="compositionally biased region" description="Basic and acidic residues" evidence="6">
    <location>
        <begin position="2120"/>
        <end position="2133"/>
    </location>
</feature>
<sequence length="2150" mass="242012">MSRQRHVPQKLLTKDIIAHWSTHGRTTIFDKASHFFVNDKTADPALASTRMACLRSLLYEAIISVIQEQLSPIQVAEFCYLLYTDVAKHSPGLSRDSPFGYVGASDTHEPLCIPSILIDVISMLDVSPDVRPGSTTTDHTKLIGQRRSRLVDFTKQIIARDFIPVSIFIERLEIEFLGLIGIIANAAIFGRKIIRSNTALLYKQNKFNLLREESEGYSKLLIELTCDLPQPLDIYWAADKGRKSHSDLAILRNKHICERTLIVIRNIQSLIGSFDLDPNRVLDIILDVFIANVLDYWDFFIELLLQGPWKPRTVKQKVKKLTRASDSSEIIEEEVEVETLVGRDMVGQILGFKFQFYNSSEAAQPTPQQLVWVSAILIKHKMVQLSQLYPHLSSADSTNEADFEEYCNELKVKCSTAGRYATSSLSGTLGEDGTGLSAPITSKETIQDKPTNSRLPDQKSALAAALIAIGDLTSARKILDRLPHLATIYLDIPENMCRVLQVVVEDIDCNLRPLHSSRITRKQVPSLDKFPPPVNTLLPKLQSVFDTVHVGRKMQPPRQQFFYQLWKDGIPRAFDYPSAFRVIKTLLVYVGPNLHLNHTLLSKIIRIGRAHIEHSKMSDVVMNGWLSVVSNHIFPALSQTHSNPGLAQDVWSLVKLWPYTTRYALYGEWKHVTYKKIPELAVAQAGCQKDCRYIMARLSKETMKQYGRHIAKVAHSNPVIAFSYILKQLESYDNMIPVVVDASRYLTDLEFDVMSFCLIEALSDRRKQRVEENGTYISPWLKALSSFTGMLLRRHEVDMTGMLQYIANQLASDNVYDLIVLQDIIISMSGIKPLDDATEHQLDALAGGETVRREALILESLRLTRKPTSRLVDTLVQSQLAMPIGMLIARQRKEIIFRTNTDELKILGWLNDYCQCKFLLYFDFLSCNLSIDVYSKDLATLDEMVGEFGLDMEVAFHILRPVLSHVLRSCSIKLAKQSLTQTSASDADSNHALLDNTPAPGLDDKMDVDPPSNKVAAQSFLDINHQSFTAASSLNDNEVHSMKTLASHPLLAQLATSVSRLLPSYKFSDMSPSFYVTFWQLSLYDIFVPIQRYQAEIARQQQQIALLEADRSDMSSAAVTKRKQEKERKLLLQQKLTKELKTQQDNYDQTRSRLNMEKMEWFAQNNRRSEAIHVILEMCLYPRALLSPSDAIYCGKFISLIHSLGTMNLSTVSLYDNIFSKDCLHATIFALTEVEAKNYGLFLAVNLQILSIWHAKKSVYEKEGQGDGLPGFLCRWPTGRALFDRAPKDDIMNYEQFRRAMSKWHLKLRKAFLDALQSQEYVQIRNAILILDKLIDNFPATKEVGISIQKVVKNIEDTETRSDLKQLARSYFAKLYSKEKHWISVTQFSDQHLQQIRAPTAPVASTPSARDSKETVPSLNAPTIQSSKNASASKVHSLPEKDSPLNVKNPLSSTHILEDPELMVELGSADAISVVTPTTQSTSLAHMDIDDASTSGLPTHQRTNKDTLLDRKLSRSTDGNSKQSRGRDRQKDRDRDRESGQSSDTLPLSSSAQHHERQHTTIYSRMKTPERHRNDGKNGESDIRSASPAKLDRLRTIDSKENASAESGQHSTSVNDPVNSGNSWRKQDRDWQNEREGDRDGGRNRDRDSDRYSRGKDRDRHSDSTRRGTGSSNYEQAAPVSTSSTVAFRRDGSDRRSGHYDANQDGKQWDRSDTLSREAQSSSSAEFNVDASSGREGRDRNISPANAQSGFADRQQARRDGRGGRENKDTRDGYEGRESRDNREGRESRDARSGRNNHDFRDDRDNRDGRERDNRDGKETREPYGSRLGRDNDESRSRKDGRNREGDFRDTREPFKDSTREGRNRDDRDRRDQRDTFPRQGGGRSEAKESRPDTSERHSANDAKLQQNGQGNGHSARNEHGDRNNRHGHGQDTSAGNTGRNTSISHNSRSRDRSPVAGTKQAVASDQVESNPLKATSVSQVLPGSSVVVQETSDISGQKASRDQSKSSSVVSIEPGVPEKNARLPRKSKSHISTNQDSSNTVRTETAVLLPSVPASATSATAESALSKSTILDRLGGRSHTSLQNTKSTGSTISAELDRRKRSRDDVSDFSSRRQSGTETKLKLAKDRPEQIQEPHSQIIGNGKIFEALD</sequence>
<feature type="compositionally biased region" description="Basic and acidic residues" evidence="6">
    <location>
        <begin position="1525"/>
        <end position="1539"/>
    </location>
</feature>
<dbReference type="InterPro" id="IPR021418">
    <property type="entry name" value="THO_THOC2_C"/>
</dbReference>
<evidence type="ECO:0000256" key="4">
    <source>
        <dbReference type="ARBA" id="ARBA00023242"/>
    </source>
</evidence>
<comment type="subcellular location">
    <subcellularLocation>
        <location evidence="1">Nucleus</location>
    </subcellularLocation>
</comment>
<dbReference type="Pfam" id="PF11262">
    <property type="entry name" value="Tho2"/>
    <property type="match status" value="1"/>
</dbReference>
<feature type="coiled-coil region" evidence="5">
    <location>
        <begin position="1090"/>
        <end position="1153"/>
    </location>
</feature>
<feature type="compositionally biased region" description="Polar residues" evidence="6">
    <location>
        <begin position="1904"/>
        <end position="1915"/>
    </location>
</feature>
<reference evidence="10 11" key="2">
    <citation type="submission" date="2016-05" db="EMBL/GenBank/DDBJ databases">
        <title>Lineage-specific infection strategies underlie the spectrum of fungal disease in amphibians.</title>
        <authorList>
            <person name="Cuomo C.A."/>
            <person name="Farrer R.A."/>
            <person name="James T."/>
            <person name="Longcore J."/>
            <person name="Birren B."/>
        </authorList>
    </citation>
    <scope>NUCLEOTIDE SEQUENCE [LARGE SCALE GENOMIC DNA]</scope>
    <source>
        <strain evidence="10 11">JEL423</strain>
    </source>
</reference>
<feature type="region of interest" description="Disordered" evidence="6">
    <location>
        <begin position="1989"/>
        <end position="2043"/>
    </location>
</feature>
<proteinExistence type="inferred from homology"/>
<feature type="region of interest" description="Disordered" evidence="6">
    <location>
        <begin position="1399"/>
        <end position="1451"/>
    </location>
</feature>
<evidence type="ECO:0000256" key="5">
    <source>
        <dbReference type="SAM" id="Coils"/>
    </source>
</evidence>
<feature type="compositionally biased region" description="Polar residues" evidence="6">
    <location>
        <begin position="1415"/>
        <end position="1434"/>
    </location>
</feature>
<keyword evidence="4" id="KW-0539">Nucleus</keyword>